<evidence type="ECO:0000313" key="2">
    <source>
        <dbReference type="EMBL" id="KEZ78890.1"/>
    </source>
</evidence>
<comment type="caution">
    <text evidence="2">The sequence shown here is derived from an EMBL/GenBank/DDBJ whole genome shotgun (WGS) entry which is preliminary data.</text>
</comment>
<dbReference type="InterPro" id="IPR029058">
    <property type="entry name" value="AB_hydrolase_fold"/>
</dbReference>
<name>A0A084IQA6_SALHC</name>
<dbReference type="AlphaFoldDB" id="A0A084IQA6"/>
<sequence length="183" mass="19600">MTQRSDSPRVVFAHGKESGPWGSKIQHLAAIARDLGFAVDSPDYQGVDDPRERVTRLLEIKPIGQPLVLVGSSMGGYVSAMACAELAPDALLLMAPALYLNGYPGDPRDCPADTVVIHGWHDDIVPVDASITFARPRAAALHLVADGHRLTDSIDFIGRVFADQLKRVGAPNSPASFYPDGSE</sequence>
<keyword evidence="3" id="KW-1185">Reference proteome</keyword>
<feature type="domain" description="AB hydrolase-1" evidence="1">
    <location>
        <begin position="10"/>
        <end position="164"/>
    </location>
</feature>
<gene>
    <name evidence="2" type="ORF">C41B8_02132</name>
</gene>
<dbReference type="InterPro" id="IPR000073">
    <property type="entry name" value="AB_hydrolase_1"/>
</dbReference>
<dbReference type="EMBL" id="APNK01000002">
    <property type="protein sequence ID" value="KEZ78890.1"/>
    <property type="molecule type" value="Genomic_DNA"/>
</dbReference>
<evidence type="ECO:0000313" key="3">
    <source>
        <dbReference type="Proteomes" id="UP000028302"/>
    </source>
</evidence>
<dbReference type="Pfam" id="PF12697">
    <property type="entry name" value="Abhydrolase_6"/>
    <property type="match status" value="1"/>
</dbReference>
<organism evidence="2 3">
    <name type="scientific">Salinisphaera hydrothermalis (strain C41B8)</name>
    <dbReference type="NCBI Taxonomy" id="1304275"/>
    <lineage>
        <taxon>Bacteria</taxon>
        <taxon>Pseudomonadati</taxon>
        <taxon>Pseudomonadota</taxon>
        <taxon>Gammaproteobacteria</taxon>
        <taxon>Salinisphaerales</taxon>
        <taxon>Salinisphaeraceae</taxon>
        <taxon>Salinisphaera</taxon>
    </lineage>
</organism>
<dbReference type="RefSeq" id="WP_037333403.1">
    <property type="nucleotide sequence ID" value="NZ_APNK01000002.1"/>
</dbReference>
<dbReference type="STRING" id="1304275.C41B8_02132"/>
<dbReference type="Gene3D" id="3.40.50.1820">
    <property type="entry name" value="alpha/beta hydrolase"/>
    <property type="match status" value="1"/>
</dbReference>
<dbReference type="Proteomes" id="UP000028302">
    <property type="component" value="Unassembled WGS sequence"/>
</dbReference>
<protein>
    <recommendedName>
        <fullName evidence="1">AB hydrolase-1 domain-containing protein</fullName>
    </recommendedName>
</protein>
<evidence type="ECO:0000259" key="1">
    <source>
        <dbReference type="Pfam" id="PF12697"/>
    </source>
</evidence>
<reference evidence="2 3" key="1">
    <citation type="submission" date="2013-03" db="EMBL/GenBank/DDBJ databases">
        <title>Salinisphaera hydrothermalis C41B8 Genome Sequencing.</title>
        <authorList>
            <person name="Li C."/>
            <person name="Lai Q."/>
            <person name="Shao Z."/>
        </authorList>
    </citation>
    <scope>NUCLEOTIDE SEQUENCE [LARGE SCALE GENOMIC DNA]</scope>
    <source>
        <strain evidence="2 3">C41B8</strain>
    </source>
</reference>
<dbReference type="SUPFAM" id="SSF53474">
    <property type="entry name" value="alpha/beta-Hydrolases"/>
    <property type="match status" value="1"/>
</dbReference>
<proteinExistence type="predicted"/>
<dbReference type="OrthoDB" id="264572at2"/>
<accession>A0A084IQA6</accession>
<dbReference type="PATRIC" id="fig|1304275.5.peg.432"/>
<dbReference type="eggNOG" id="COG1073">
    <property type="taxonomic scope" value="Bacteria"/>
</dbReference>